<accession>A0A2K3QKX8</accession>
<organism evidence="2 3">
    <name type="scientific">Tolypocladium capitatum</name>
    <dbReference type="NCBI Taxonomy" id="45235"/>
    <lineage>
        <taxon>Eukaryota</taxon>
        <taxon>Fungi</taxon>
        <taxon>Dikarya</taxon>
        <taxon>Ascomycota</taxon>
        <taxon>Pezizomycotina</taxon>
        <taxon>Sordariomycetes</taxon>
        <taxon>Hypocreomycetidae</taxon>
        <taxon>Hypocreales</taxon>
        <taxon>Ophiocordycipitaceae</taxon>
        <taxon>Tolypocladium</taxon>
    </lineage>
</organism>
<name>A0A2K3QKX8_9HYPO</name>
<evidence type="ECO:0000313" key="2">
    <source>
        <dbReference type="EMBL" id="PNY28190.1"/>
    </source>
</evidence>
<proteinExistence type="predicted"/>
<protein>
    <submittedName>
        <fullName evidence="2">Uncharacterized protein</fullName>
    </submittedName>
</protein>
<feature type="region of interest" description="Disordered" evidence="1">
    <location>
        <begin position="74"/>
        <end position="103"/>
    </location>
</feature>
<dbReference type="EMBL" id="NRSZ01000290">
    <property type="protein sequence ID" value="PNY28190.1"/>
    <property type="molecule type" value="Genomic_DNA"/>
</dbReference>
<keyword evidence="3" id="KW-1185">Reference proteome</keyword>
<reference evidence="2 3" key="1">
    <citation type="submission" date="2017-08" db="EMBL/GenBank/DDBJ databases">
        <title>Harnessing the power of phylogenomics to disentangle the directionality and signatures of interkingdom host jumping in the parasitic fungal genus Tolypocladium.</title>
        <authorList>
            <person name="Quandt C.A."/>
            <person name="Patterson W."/>
            <person name="Spatafora J.W."/>
        </authorList>
    </citation>
    <scope>NUCLEOTIDE SEQUENCE [LARGE SCALE GENOMIC DNA]</scope>
    <source>
        <strain evidence="2 3">CBS 113982</strain>
    </source>
</reference>
<evidence type="ECO:0000313" key="3">
    <source>
        <dbReference type="Proteomes" id="UP000236621"/>
    </source>
</evidence>
<gene>
    <name evidence="2" type="ORF">TCAP_01884</name>
</gene>
<dbReference type="AlphaFoldDB" id="A0A2K3QKX8"/>
<comment type="caution">
    <text evidence="2">The sequence shown here is derived from an EMBL/GenBank/DDBJ whole genome shotgun (WGS) entry which is preliminary data.</text>
</comment>
<evidence type="ECO:0000256" key="1">
    <source>
        <dbReference type="SAM" id="MobiDB-lite"/>
    </source>
</evidence>
<dbReference type="Proteomes" id="UP000236621">
    <property type="component" value="Unassembled WGS sequence"/>
</dbReference>
<sequence length="103" mass="11131">MCRLLVFSGSCTRCGDSFTWDDLSQQLSCLEAKNNGVFGDCDNGVFAEHHAFDQECDRCAEEDEGVGDVGDDEIAAAEAAATPSGSRGTAEEETSSWRKKQRT</sequence>
<dbReference type="OrthoDB" id="4739627at2759"/>